<dbReference type="CDD" id="cd03483">
    <property type="entry name" value="MutL_Trans_MLH1"/>
    <property type="match status" value="1"/>
</dbReference>
<dbReference type="GO" id="GO:0140664">
    <property type="term" value="F:ATP-dependent DNA damage sensor activity"/>
    <property type="evidence" value="ECO:0007669"/>
    <property type="project" value="InterPro"/>
</dbReference>
<dbReference type="SUPFAM" id="SSF48452">
    <property type="entry name" value="TPR-like"/>
    <property type="match status" value="1"/>
</dbReference>
<evidence type="ECO:0000256" key="1">
    <source>
        <dbReference type="ARBA" id="ARBA00004123"/>
    </source>
</evidence>
<dbReference type="InterPro" id="IPR038973">
    <property type="entry name" value="MutL/Mlh/Pms-like"/>
</dbReference>
<dbReference type="Gene3D" id="1.25.40.10">
    <property type="entry name" value="Tetratricopeptide repeat domain"/>
    <property type="match status" value="1"/>
</dbReference>
<dbReference type="Gene3D" id="3.30.565.10">
    <property type="entry name" value="Histidine kinase-like ATPase, C-terminal domain"/>
    <property type="match status" value="1"/>
</dbReference>
<name>A0A2V1AS84_9ASCO</name>
<comment type="subcellular location">
    <subcellularLocation>
        <location evidence="1">Nucleus</location>
    </subcellularLocation>
</comment>
<dbReference type="Gene3D" id="3.30.230.10">
    <property type="match status" value="1"/>
</dbReference>
<dbReference type="InterPro" id="IPR002099">
    <property type="entry name" value="MutL/Mlh/PMS"/>
</dbReference>
<evidence type="ECO:0000259" key="7">
    <source>
        <dbReference type="SMART" id="SM01340"/>
    </source>
</evidence>
<keyword evidence="4" id="KW-0234">DNA repair</keyword>
<keyword evidence="9" id="KW-1185">Reference proteome</keyword>
<dbReference type="SMART" id="SM01340">
    <property type="entry name" value="DNA_mis_repair"/>
    <property type="match status" value="1"/>
</dbReference>
<dbReference type="SUPFAM" id="SSF54211">
    <property type="entry name" value="Ribosomal protein S5 domain 2-like"/>
    <property type="match status" value="1"/>
</dbReference>
<dbReference type="InterPro" id="IPR011990">
    <property type="entry name" value="TPR-like_helical_dom_sf"/>
</dbReference>
<dbReference type="GO" id="GO:0016887">
    <property type="term" value="F:ATP hydrolysis activity"/>
    <property type="evidence" value="ECO:0007669"/>
    <property type="project" value="InterPro"/>
</dbReference>
<dbReference type="InterPro" id="IPR014721">
    <property type="entry name" value="Ribsml_uS5_D2-typ_fold_subgr"/>
</dbReference>
<dbReference type="InterPro" id="IPR032189">
    <property type="entry name" value="Mlh1_C"/>
</dbReference>
<dbReference type="VEuPathDB" id="FungiDB:CXQ85_004223"/>
<protein>
    <recommendedName>
        <fullName evidence="7">DNA mismatch repair protein S5 domain-containing protein</fullName>
    </recommendedName>
</protein>
<dbReference type="InterPro" id="IPR036890">
    <property type="entry name" value="HATPase_C_sf"/>
</dbReference>
<organism evidence="8 9">
    <name type="scientific">Candidozyma haemuli</name>
    <dbReference type="NCBI Taxonomy" id="45357"/>
    <lineage>
        <taxon>Eukaryota</taxon>
        <taxon>Fungi</taxon>
        <taxon>Dikarya</taxon>
        <taxon>Ascomycota</taxon>
        <taxon>Saccharomycotina</taxon>
        <taxon>Pichiomycetes</taxon>
        <taxon>Metschnikowiaceae</taxon>
        <taxon>Candidozyma</taxon>
    </lineage>
</organism>
<proteinExistence type="inferred from homology"/>
<feature type="compositionally biased region" description="Basic and acidic residues" evidence="6">
    <location>
        <begin position="1377"/>
        <end position="1390"/>
    </location>
</feature>
<dbReference type="SUPFAM" id="SSF55874">
    <property type="entry name" value="ATPase domain of HSP90 chaperone/DNA topoisomerase II/histidine kinase"/>
    <property type="match status" value="1"/>
</dbReference>
<keyword evidence="3" id="KW-0227">DNA damage</keyword>
<dbReference type="FunFam" id="3.30.565.10:FF:000109">
    <property type="entry name" value="Related to MLH1-DNA mismatch repair protein"/>
    <property type="match status" value="1"/>
</dbReference>
<comment type="caution">
    <text evidence="8">The sequence shown here is derived from an EMBL/GenBank/DDBJ whole genome shotgun (WGS) entry which is preliminary data.</text>
</comment>
<comment type="similarity">
    <text evidence="2">Belongs to the DNA mismatch repair MutL/HexB family.</text>
</comment>
<feature type="compositionally biased region" description="Polar residues" evidence="6">
    <location>
        <begin position="1336"/>
        <end position="1345"/>
    </location>
</feature>
<dbReference type="InterPro" id="IPR013507">
    <property type="entry name" value="DNA_mismatch_S5_2-like"/>
</dbReference>
<dbReference type="STRING" id="45357.A0A2V1AS84"/>
<dbReference type="RefSeq" id="XP_025341659.1">
    <property type="nucleotide sequence ID" value="XM_025487851.1"/>
</dbReference>
<dbReference type="PANTHER" id="PTHR10073:SF12">
    <property type="entry name" value="DNA MISMATCH REPAIR PROTEIN MLH1"/>
    <property type="match status" value="1"/>
</dbReference>
<dbReference type="OrthoDB" id="29013at2759"/>
<dbReference type="Pfam" id="PF01119">
    <property type="entry name" value="DNA_mis_repair"/>
    <property type="match status" value="1"/>
</dbReference>
<dbReference type="PANTHER" id="PTHR10073">
    <property type="entry name" value="DNA MISMATCH REPAIR PROTEIN MLH, PMS, MUTL"/>
    <property type="match status" value="1"/>
</dbReference>
<dbReference type="GeneID" id="37009553"/>
<dbReference type="InterPro" id="IPR020568">
    <property type="entry name" value="Ribosomal_Su5_D2-typ_SF"/>
</dbReference>
<reference evidence="8 9" key="1">
    <citation type="submission" date="2017-12" db="EMBL/GenBank/DDBJ databases">
        <title>Genome Sequence of a Multidrug-Resistant Candida haemulonii Isolate from a Patient with Chronic Leg Ulcers in Israel.</title>
        <authorList>
            <person name="Chow N.A."/>
            <person name="Gade L."/>
            <person name="Batra D."/>
            <person name="Rowe L.A."/>
            <person name="Ben-Ami R."/>
            <person name="Loparev V.N."/>
            <person name="Litvintseva A.P."/>
        </authorList>
    </citation>
    <scope>NUCLEOTIDE SEQUENCE [LARGE SCALE GENOMIC DNA]</scope>
    <source>
        <strain evidence="8 9">B11899</strain>
    </source>
</reference>
<gene>
    <name evidence="8" type="ORF">CXQ85_004223</name>
</gene>
<evidence type="ECO:0000256" key="3">
    <source>
        <dbReference type="ARBA" id="ARBA00022763"/>
    </source>
</evidence>
<dbReference type="NCBIfam" id="TIGR00585">
    <property type="entry name" value="mutl"/>
    <property type="match status" value="1"/>
</dbReference>
<evidence type="ECO:0000313" key="8">
    <source>
        <dbReference type="EMBL" id="PVH20719.1"/>
    </source>
</evidence>
<dbReference type="EMBL" id="PKFO01000004">
    <property type="protein sequence ID" value="PVH20719.1"/>
    <property type="molecule type" value="Genomic_DNA"/>
</dbReference>
<dbReference type="GO" id="GO:0006298">
    <property type="term" value="P:mismatch repair"/>
    <property type="evidence" value="ECO:0007669"/>
    <property type="project" value="InterPro"/>
</dbReference>
<dbReference type="Proteomes" id="UP000244309">
    <property type="component" value="Unassembled WGS sequence"/>
</dbReference>
<feature type="compositionally biased region" description="Low complexity" evidence="6">
    <location>
        <begin position="1399"/>
        <end position="1410"/>
    </location>
</feature>
<feature type="region of interest" description="Disordered" evidence="6">
    <location>
        <begin position="1377"/>
        <end position="1419"/>
    </location>
</feature>
<dbReference type="CDD" id="cd16926">
    <property type="entry name" value="HATPase_MutL-MLH-PMS-like"/>
    <property type="match status" value="1"/>
</dbReference>
<dbReference type="GO" id="GO:0030983">
    <property type="term" value="F:mismatched DNA binding"/>
    <property type="evidence" value="ECO:0007669"/>
    <property type="project" value="InterPro"/>
</dbReference>
<accession>A0A2V1AS84</accession>
<evidence type="ECO:0000256" key="5">
    <source>
        <dbReference type="ARBA" id="ARBA00023242"/>
    </source>
</evidence>
<dbReference type="InterPro" id="IPR014762">
    <property type="entry name" value="DNA_mismatch_repair_CS"/>
</dbReference>
<sequence length="1600" mass="181267">MPIRKLDPSVVNRIAAGEIIIQPANALKELLENSVDAGATNVDILVKDGGLKLLQITDNGCGIGVDDMPLLCERFATSKLTSFDDLESLATYGFRGEALASISHIARLSVVSKTPETPLAYKAFYTGGQLATPKFKVEDADKTAPKPVAGKNGTQITVEDLFYNVPARLRSMKSKSDELAQILDVVGKYAIHTSGVGFTCKKFGESTPSLATRPQAELKERLRTVFGVNVASDIIEFSKDGPFEEYGLLKVSGAITGLNYNNKRRSIPVFFINNRLVSCDPLKRALVSLYQVFLPKGSYPFFYLNLEIKPQNVDVNIHPTKREVRFLHEEEIIEWITGLVHDTLSSHDTSRTFKQSTFKRATDGVDDVATSVKKYRQENKLVRVDASQPKLEAFVRDTRNINTILQDARHEETVPEESSQRREVQLDSIQELKEEVSNQVHRPLTNVFNNLVYVGVVDGRRRLCCFQYDVKLFLCDYAAVLSEFYYQVGLTEFANFGRFVLEPAVSMHEALAPLYETHSGLLPREQVVSTITGMGEMFQEYFEMDVSEGMLRSVPLLLAGADPALAKLPYFIYRLGTKVDYQDEKTCLSQILRQIALLYVPSPVDSPSHAESSTQASSINDQLENVVFPAVRQRLVAPPSLMDHVVQLADLPGLYKLTALSFLIAMLIEASVNDKYMKTLSLGSFPSKVLEFQESPDFFQQTVFVDYQLQLLIQHDLGDAIASRKNTDAAKAASEKLVQLKNYISSINANYSARNKSYEESLYYTVVLADLHYLSSEYDHMSATLSSFTLTQSPRLDSQDQEDFVDYLTARFYALYGSGKREGAYKHWLEYLANLRKYGTKSQIAANRWQDTILLRVVGLLSSNGSRPLRFKDILSQTFSENACSITAISSFCLRPENEKHVVKEFRGDFVVFLTELINNKIKQKKDFPDASAETSEEDDFIDSLYEALYDISTQRPLVAQVLKPKLSKKFLVNMTEKTYQSFTVLSNLIRTLLDLEEYDEAIAALKTYIDYVEKDQEQNHGRVNNILDVIDIYTMCIQHFNPKHSMIPSAQESDLPKKFKYTSLYSVVEQLKGFTKQLSNYLKELATVAELRYDEEVGLQDNRLSFLYHRYNTNLVMNDQSKFVRIVSKAWFVMGDLHSYLASHSSPTHEIMKENTELVLKYWKNSLIVNSTGNSSLLFRYALELSYNNLVGPALKLCKFTLKKYPEQFQVWNLFVLLHSAAEAEKASTDNAINQVDDAAVLEDLKKNGSDSSKAPESERFVEDALNIAGLYMQKSHQKGTSISFQKKYSILQLKKTQLAMLEAKHGIDFILDSIAEVFVLYRELFEQGVKPEHNSNQNNNTLQPPHLSAVASRAESKWSHRPSVIDPAVTELKVDKSASREHRAAAKDKIKRLSRVGGDSSTGKTSSKAQQEVQPASKPARRVLQDVWLWAASIYLRLGSLEEAEECIVEAETVAPPNVKTFTFLGLLTSKSRKFLSLQEFERSLEEFHHPEEKFNKKAYGTTLLGMCKLFIEDDDPENSLFISNKDVDAGLIRIKNYLEDFSNCWAYGYNSPELWYYLSTIYEKFDDKLLFNEALWKCVELENRRPVRAYSVCEEWI</sequence>
<dbReference type="FunFam" id="3.30.230.10:FF:000014">
    <property type="entry name" value="DNA mismatch repair protein Mlh1"/>
    <property type="match status" value="1"/>
</dbReference>
<evidence type="ECO:0000256" key="2">
    <source>
        <dbReference type="ARBA" id="ARBA00006082"/>
    </source>
</evidence>
<dbReference type="GO" id="GO:0032389">
    <property type="term" value="C:MutLalpha complex"/>
    <property type="evidence" value="ECO:0007669"/>
    <property type="project" value="TreeGrafter"/>
</dbReference>
<feature type="region of interest" description="Disordered" evidence="6">
    <location>
        <begin position="1333"/>
        <end position="1355"/>
    </location>
</feature>
<feature type="domain" description="DNA mismatch repair protein S5" evidence="7">
    <location>
        <begin position="222"/>
        <end position="345"/>
    </location>
</feature>
<dbReference type="GO" id="GO:0005524">
    <property type="term" value="F:ATP binding"/>
    <property type="evidence" value="ECO:0007669"/>
    <property type="project" value="InterPro"/>
</dbReference>
<evidence type="ECO:0000256" key="4">
    <source>
        <dbReference type="ARBA" id="ARBA00023204"/>
    </source>
</evidence>
<evidence type="ECO:0000313" key="9">
    <source>
        <dbReference type="Proteomes" id="UP000244309"/>
    </source>
</evidence>
<dbReference type="GO" id="GO:0061982">
    <property type="term" value="P:meiosis I cell cycle process"/>
    <property type="evidence" value="ECO:0007669"/>
    <property type="project" value="UniProtKB-ARBA"/>
</dbReference>
<dbReference type="PROSITE" id="PS00058">
    <property type="entry name" value="DNA_MISMATCH_REPAIR_1"/>
    <property type="match status" value="1"/>
</dbReference>
<dbReference type="Pfam" id="PF13589">
    <property type="entry name" value="HATPase_c_3"/>
    <property type="match status" value="1"/>
</dbReference>
<dbReference type="CDD" id="cd23270">
    <property type="entry name" value="YPP1"/>
    <property type="match status" value="1"/>
</dbReference>
<evidence type="ECO:0000256" key="6">
    <source>
        <dbReference type="SAM" id="MobiDB-lite"/>
    </source>
</evidence>
<keyword evidence="5" id="KW-0539">Nucleus</keyword>
<dbReference type="Pfam" id="PF16413">
    <property type="entry name" value="Mlh1_C"/>
    <property type="match status" value="1"/>
</dbReference>